<keyword evidence="2" id="KW-1185">Reference proteome</keyword>
<evidence type="ECO:0000313" key="2">
    <source>
        <dbReference type="Proteomes" id="UP001293254"/>
    </source>
</evidence>
<dbReference type="Proteomes" id="UP001293254">
    <property type="component" value="Unassembled WGS sequence"/>
</dbReference>
<proteinExistence type="predicted"/>
<accession>A0AAE2CQV7</accession>
<comment type="caution">
    <text evidence="1">The sequence shown here is derived from an EMBL/GenBank/DDBJ whole genome shotgun (WGS) entry which is preliminary data.</text>
</comment>
<reference evidence="1" key="2">
    <citation type="journal article" date="2024" name="Plant">
        <title>Genomic evolution and insights into agronomic trait innovations of Sesamum species.</title>
        <authorList>
            <person name="Miao H."/>
            <person name="Wang L."/>
            <person name="Qu L."/>
            <person name="Liu H."/>
            <person name="Sun Y."/>
            <person name="Le M."/>
            <person name="Wang Q."/>
            <person name="Wei S."/>
            <person name="Zheng Y."/>
            <person name="Lin W."/>
            <person name="Duan Y."/>
            <person name="Cao H."/>
            <person name="Xiong S."/>
            <person name="Wang X."/>
            <person name="Wei L."/>
            <person name="Li C."/>
            <person name="Ma Q."/>
            <person name="Ju M."/>
            <person name="Zhao R."/>
            <person name="Li G."/>
            <person name="Mu C."/>
            <person name="Tian Q."/>
            <person name="Mei H."/>
            <person name="Zhang T."/>
            <person name="Gao T."/>
            <person name="Zhang H."/>
        </authorList>
    </citation>
    <scope>NUCLEOTIDE SEQUENCE</scope>
    <source>
        <strain evidence="1">3651</strain>
    </source>
</reference>
<reference evidence="1" key="1">
    <citation type="submission" date="2020-06" db="EMBL/GenBank/DDBJ databases">
        <authorList>
            <person name="Li T."/>
            <person name="Hu X."/>
            <person name="Zhang T."/>
            <person name="Song X."/>
            <person name="Zhang H."/>
            <person name="Dai N."/>
            <person name="Sheng W."/>
            <person name="Hou X."/>
            <person name="Wei L."/>
        </authorList>
    </citation>
    <scope>NUCLEOTIDE SEQUENCE</scope>
    <source>
        <strain evidence="1">3651</strain>
        <tissue evidence="1">Leaf</tissue>
    </source>
</reference>
<dbReference type="EMBL" id="JACGWO010000003">
    <property type="protein sequence ID" value="KAK4431211.1"/>
    <property type="molecule type" value="Genomic_DNA"/>
</dbReference>
<dbReference type="AlphaFoldDB" id="A0AAE2CQV7"/>
<evidence type="ECO:0000313" key="1">
    <source>
        <dbReference type="EMBL" id="KAK4431211.1"/>
    </source>
</evidence>
<protein>
    <submittedName>
        <fullName evidence="1">Uncharacterized protein</fullName>
    </submittedName>
</protein>
<gene>
    <name evidence="1" type="ORF">Salat_0883200</name>
</gene>
<sequence length="287" mass="31108">MDGVLRELGSALSLTEEEDDDIVLHRDLPPTPGNLDLTLVGRLLSHRPTNFDALSRTFFTLLRLAEGVNIQLVVDNRFIDPGIHAPYGPWLRENSFGGWSTSDTFSIRPAVVRPFRGAHSPAVSHSNLGQFSIPHWQFLAQIESLTRLVLALLCLTHLGPMSPLRSIRLIKLAFFAAQHRKLATRPIRLVLISDPFGWLSPIFPRGSLTRLILIPFTASISHGFPPVVGVSPSPASNALGYSPASVYGVISSLPDFSLGDSNLFEVPLGDVHAGGSGAGRMPPFSLG</sequence>
<name>A0AAE2CQV7_9LAMI</name>
<organism evidence="1 2">
    <name type="scientific">Sesamum alatum</name>
    <dbReference type="NCBI Taxonomy" id="300844"/>
    <lineage>
        <taxon>Eukaryota</taxon>
        <taxon>Viridiplantae</taxon>
        <taxon>Streptophyta</taxon>
        <taxon>Embryophyta</taxon>
        <taxon>Tracheophyta</taxon>
        <taxon>Spermatophyta</taxon>
        <taxon>Magnoliopsida</taxon>
        <taxon>eudicotyledons</taxon>
        <taxon>Gunneridae</taxon>
        <taxon>Pentapetalae</taxon>
        <taxon>asterids</taxon>
        <taxon>lamiids</taxon>
        <taxon>Lamiales</taxon>
        <taxon>Pedaliaceae</taxon>
        <taxon>Sesamum</taxon>
    </lineage>
</organism>